<dbReference type="Proteomes" id="UP000006671">
    <property type="component" value="Unassembled WGS sequence"/>
</dbReference>
<dbReference type="InParanoid" id="D2VX35"/>
<dbReference type="OMA" id="CNHADTA"/>
<dbReference type="VEuPathDB" id="AmoebaDB:NAEGRDRAFT_52937"/>
<dbReference type="AlphaFoldDB" id="D2VX35"/>
<dbReference type="Gene3D" id="3.40.50.1820">
    <property type="entry name" value="alpha/beta hydrolase"/>
    <property type="match status" value="1"/>
</dbReference>
<dbReference type="KEGG" id="ngr:NAEGRDRAFT_52937"/>
<proteinExistence type="predicted"/>
<accession>D2VX35</accession>
<dbReference type="GeneID" id="8853932"/>
<dbReference type="RefSeq" id="XP_002671357.1">
    <property type="nucleotide sequence ID" value="XM_002671311.1"/>
</dbReference>
<sequence>MRGGNNYVNQTNVEPTFEQLFATSKTIQEELSLVNKEQQVSNSRVLKDLFPKEKARAVISLKSFISPAKAYFFNSVACKVPYLRNNDKCQQQVEQSEEKKICLFVHGCGELEERKGPPLKEEYELYWGPVADYTPQCSERWFIREETKNRGWDNMELQQSFCDFMLLKHIPKYANQLNATDNTVRNVIVFAHSMGNLIIAGALKNNLCKIDKETVSWYNLMGPMKGTKAVSVLKEVCENKVSIITPSVAKFVASKAGYCLDKSTKVYPTYETLQTTFEGISELESIAQPYIKGQMCGTSSTGLNSYYSPALGFLSNMVNFGEPNDGLVGISSCMIGNSSQFSSSHLSQHYITEANHADATCRFGDAWFGSVKPCSYFLMKK</sequence>
<reference evidence="1 2" key="1">
    <citation type="journal article" date="2010" name="Cell">
        <title>The genome of Naegleria gruberi illuminates early eukaryotic versatility.</title>
        <authorList>
            <person name="Fritz-Laylin L.K."/>
            <person name="Prochnik S.E."/>
            <person name="Ginger M.L."/>
            <person name="Dacks J.B."/>
            <person name="Carpenter M.L."/>
            <person name="Field M.C."/>
            <person name="Kuo A."/>
            <person name="Paredez A."/>
            <person name="Chapman J."/>
            <person name="Pham J."/>
            <person name="Shu S."/>
            <person name="Neupane R."/>
            <person name="Cipriano M."/>
            <person name="Mancuso J."/>
            <person name="Tu H."/>
            <person name="Salamov A."/>
            <person name="Lindquist E."/>
            <person name="Shapiro H."/>
            <person name="Lucas S."/>
            <person name="Grigoriev I.V."/>
            <person name="Cande W.Z."/>
            <person name="Fulton C."/>
            <person name="Rokhsar D.S."/>
            <person name="Dawson S.C."/>
        </authorList>
    </citation>
    <scope>NUCLEOTIDE SEQUENCE [LARGE SCALE GENOMIC DNA]</scope>
    <source>
        <strain evidence="1 2">NEG-M</strain>
    </source>
</reference>
<name>D2VX35_NAEGR</name>
<protein>
    <submittedName>
        <fullName evidence="1">Predicted protein</fullName>
    </submittedName>
</protein>
<dbReference type="OrthoDB" id="95392at2759"/>
<keyword evidence="2" id="KW-1185">Reference proteome</keyword>
<dbReference type="EMBL" id="GG738906">
    <property type="protein sequence ID" value="EFC38613.1"/>
    <property type="molecule type" value="Genomic_DNA"/>
</dbReference>
<organism evidence="2">
    <name type="scientific">Naegleria gruberi</name>
    <name type="common">Amoeba</name>
    <dbReference type="NCBI Taxonomy" id="5762"/>
    <lineage>
        <taxon>Eukaryota</taxon>
        <taxon>Discoba</taxon>
        <taxon>Heterolobosea</taxon>
        <taxon>Tetramitia</taxon>
        <taxon>Eutetramitia</taxon>
        <taxon>Vahlkampfiidae</taxon>
        <taxon>Naegleria</taxon>
    </lineage>
</organism>
<evidence type="ECO:0000313" key="2">
    <source>
        <dbReference type="Proteomes" id="UP000006671"/>
    </source>
</evidence>
<gene>
    <name evidence="1" type="ORF">NAEGRDRAFT_52937</name>
</gene>
<dbReference type="eggNOG" id="ENOG502S48E">
    <property type="taxonomic scope" value="Eukaryota"/>
</dbReference>
<evidence type="ECO:0000313" key="1">
    <source>
        <dbReference type="EMBL" id="EFC38613.1"/>
    </source>
</evidence>
<dbReference type="InterPro" id="IPR029058">
    <property type="entry name" value="AB_hydrolase_fold"/>
</dbReference>